<dbReference type="InterPro" id="IPR043824">
    <property type="entry name" value="DUF5801"/>
</dbReference>
<evidence type="ECO:0000256" key="1">
    <source>
        <dbReference type="ARBA" id="ARBA00022670"/>
    </source>
</evidence>
<gene>
    <name evidence="5" type="ORF">EV132_102449</name>
</gene>
<organism evidence="5 6">
    <name type="scientific">Rhizobium sullae</name>
    <name type="common">Rhizobium hedysari</name>
    <dbReference type="NCBI Taxonomy" id="50338"/>
    <lineage>
        <taxon>Bacteria</taxon>
        <taxon>Pseudomonadati</taxon>
        <taxon>Pseudomonadota</taxon>
        <taxon>Alphaproteobacteria</taxon>
        <taxon>Hyphomicrobiales</taxon>
        <taxon>Rhizobiaceae</taxon>
        <taxon>Rhizobium/Agrobacterium group</taxon>
        <taxon>Rhizobium</taxon>
    </lineage>
</organism>
<dbReference type="Pfam" id="PF17963">
    <property type="entry name" value="Big_9"/>
    <property type="match status" value="1"/>
</dbReference>
<evidence type="ECO:0000259" key="4">
    <source>
        <dbReference type="PROSITE" id="PS51829"/>
    </source>
</evidence>
<dbReference type="InterPro" id="IPR010221">
    <property type="entry name" value="VCBS_dom"/>
</dbReference>
<dbReference type="InterPro" id="IPR041690">
    <property type="entry name" value="Cadherin_5"/>
</dbReference>
<dbReference type="Pfam" id="PF00353">
    <property type="entry name" value="HemolysinCabind"/>
    <property type="match status" value="3"/>
</dbReference>
<dbReference type="SUPFAM" id="SSF51120">
    <property type="entry name" value="beta-Roll"/>
    <property type="match status" value="1"/>
</dbReference>
<feature type="region of interest" description="Disordered" evidence="3">
    <location>
        <begin position="58"/>
        <end position="90"/>
    </location>
</feature>
<feature type="domain" description="P/Homo B" evidence="4">
    <location>
        <begin position="2676"/>
        <end position="2830"/>
    </location>
</feature>
<dbReference type="InterPro" id="IPR013783">
    <property type="entry name" value="Ig-like_fold"/>
</dbReference>
<dbReference type="InterPro" id="IPR018511">
    <property type="entry name" value="Hemolysin-typ_Ca-bd_CS"/>
</dbReference>
<dbReference type="EMBL" id="SMBH01000002">
    <property type="protein sequence ID" value="TCU19218.1"/>
    <property type="molecule type" value="Genomic_DNA"/>
</dbReference>
<dbReference type="InterPro" id="IPR015919">
    <property type="entry name" value="Cadherin-like_sf"/>
</dbReference>
<dbReference type="PROSITE" id="PS00330">
    <property type="entry name" value="HEMOLYSIN_CALCIUM"/>
    <property type="match status" value="3"/>
</dbReference>
<dbReference type="Pfam" id="PF19116">
    <property type="entry name" value="DUF5801"/>
    <property type="match status" value="6"/>
</dbReference>
<reference evidence="5 6" key="1">
    <citation type="submission" date="2019-03" db="EMBL/GenBank/DDBJ databases">
        <title>Genomic Encyclopedia of Type Strains, Phase IV (KMG-V): Genome sequencing to study the core and pangenomes of soil and plant-associated prokaryotes.</title>
        <authorList>
            <person name="Whitman W."/>
        </authorList>
    </citation>
    <scope>NUCLEOTIDE SEQUENCE [LARGE SCALE GENOMIC DNA]</scope>
    <source>
        <strain evidence="5 6">Hc14</strain>
    </source>
</reference>
<evidence type="ECO:0000256" key="3">
    <source>
        <dbReference type="SAM" id="MobiDB-lite"/>
    </source>
</evidence>
<dbReference type="InterPro" id="IPR002884">
    <property type="entry name" value="P_dom"/>
</dbReference>
<dbReference type="InterPro" id="IPR019960">
    <property type="entry name" value="T1SS_VCA0849"/>
</dbReference>
<sequence>MIAPQLFIWGTVMSIEEDLRISNVDGENAPHEFLSDIREAAGYDEAKPAEIERVELAQAQSSEQTPKTDRVENVPPAPPSGSPNQVVPDQNNIAHLPADVSLDDIRIEGSNLVLVQADGTQIVIVNGALHVPAFMLGDVELPRDTVIAALNDSNINVAAGPDGGDTATPAAPSSGAEFQDTIQQDGGAPTELAQLLADTQQPDATPDNGPELFDDVPVVISGTQLLTLTETANGEGGFEEQTVNGQFGFDGGEDVGVITGIAFVGTTNIDEEGSTTGVPNGLTSGGKPVTVTVSSDGLTITGTVEGSDTPVFVLKVTNIETGAFTFTQSGPLDHPDLGQTGAADTLRLQFSYTVTDKDGDSATGIASIDINDDGPSIDLGDATDNRTVSEAGLLGSESPAITGSISLGVDWGADHGVNRDLTFDAQNAPGGLTSHGAAIHYEISGNGHTLTAYTGPESGEGRIDVFVVTLDPKAAHGTYSFQLLTSIDHPQGETQSQDTQIDLSFGVTASDADGDTVGTSFTVTINDDVPNGNDAANGAVINDDLQEVFPGNAGGEGDAGTVTNVSGGAGSLFTHGADGFKSIVLGEQMSFSAVYQGEDGFAHTESVQWGKPSISGTDTTFTATGGTSGQTVATLVVHADGSYEFTVSAPLVHSDSDTAEDDLSLAINYIVTDGDNDTAKGSLTVTINDDTPTASIVTAETVLDDEAQTAFLGNNGGAGDVADAKSVTGAAGALFTAGADGVASVSFTTPEGIKAIYNVDGHGVQEALSYTTTTGENGESILTATGVDTHAVVFTLTVGADGSYQFDLAAPLVHPTAGTSEENLPLTIGFMATDGDGDTATGSLAIGVNDDVPVANVVTAETVLDDEAQTAFLGNNGGAGDVADAKSVTGAAGALFTAGADGVASVSFTTPEGIKAIYNVDGHGVQEALSYTTTTGENGGSILTATGVDTHAVVFTLTVGADGSYQFDLAAPLVHPTAGTSEENLPLTIGFTATDGDGDTATGSLTIGVNDDVPVANVVTAETVLDDEAQTAFPGNNGGAGDVADAKSVTGAAGALFTAGADGVASVSFDAPEGLKAIYNVNGRGVQEALSYATTTNESGETVLTATGVNSHNTVFTLTVGADGSYKFDLSAPLVHTTAGASEENLPVTIGFTTTDADGDTATGSLTINVNDDVPVVSQTVIAVTADEGDISNLLLSQGNSPNDGTADGSSSEPSVFGLGDAATVSGSVASTVSFGADGAARVGGFSFAADATQTLSVLQLSSKGGELSYTVIGNVIIGYVNTGNSGYNPLFDRPVLSLMLKGDGSFTFQQYDQLDHAPGAGNDLQAGEGHIISGIDFGSVIKATDADGDSVTLGGKLVVTITDDLPTVSISLTGRTVTHDETAGQNAGSNDTGALSVFAGLESGESLQALGYARGGNAIVNYGSSAGADEPKSVSLTLDVTDANSGLKTISGEAITLTEENGLVIGRDAHGDAVFAISIDSSGRVSIAQYQAIQHPNGGDANDLVNLAGKVSAVVTATDFDGDVATKSVDIGGKIQFRDDAPVLSGPAVAVTSDEGDIFNFLSQGNSPFDGEQDGSSSEFNLLPTGLSATVTGSVASTVAFGADGAAQGGGFSVTANATQTLAALHLSSQGGELSYTVIGNMIIGYVNTGSPAYNPFADRPVLSLTLESDGSFQFQQYDQLDHASGAGNDLQSGSTTVSGIDFGSVIQAIDRDGDSITLGGKLIVTITDDAPVVSIFRDGSVTIDESGGHDNDNTRERSVRNLFAGVTHAGSDPDMRVVYARDDVVDTTVSVGADEPAAASLTLRIDNAASGLTTTAGAPITLTLENGIVVGRIPTGEAAFAIHVDSDGRVSVAQYLSLSNPNVNKADDDRIDLAGKVSAVITAIDSDGDIASQSVSIGNAIRFDDDGPVLDRPVTSGLSLSENDLPDGTSPHTPGLSATGYLDISLGADGGKVVLAASQATWSDATHSLTANDGSWKIVLNSNGTYTFSLLDNTLAHGPASNGANNLAISVTYTATDGDGDKITGTFGVGIKDDVPVAGNVDRYITLSEADINGSTPDTESKSFTVNYGADGAGATTFTGAVHLDLGPGMAGNVDFTLAGPGATYLSPLKADGQPVTFQLSTDGTKIIGYVGTIGNAVIELTANGTTVTAKLLQAVDHFAKADGSPIDMLRVDATVAFHDGDGDTTTSIIRVEVNDDMPTASYSGRITIQETANANGSFVETSATGTMVFDGGADGAKVTSIAYGLGSTDHPLIADADAVQFVAHALRSGGKDIEIEQPDGLTLLGKLADGTVIFKVEVTDPATGAYKFTQYGPIDQADANETGAADGGRMKIVFTVTDGDGDTATNSLQIDINDDGPKASYSGRITVQESANANGSFLETSATGTMVFDDGADGAKVTSIAYGLGSTDHPLIADADAALFTAHALQSGGKDIRIDQPDGLTLLGKLANGTVIFKVEVTDPATGAYKFTQYGPIDQADANETGAADGGRMKIVFTVTDGDGDTATNSLQIDINDGGPSVAAPAATGTLSETGLPSVSSVFGDLHVNVGADSKATHVAIGMDGNGNPIINSGLTSDGVALEYLVRTTNGVDQEIVAFKAGDTADNPVFIVSVLHPGSFAATLFQNLDHPEGSDNISLNLVARVFDGDGDYVDQPFTINVADSVPTLVANMTASGNVTEGGSTLETHSFASGTVNLAIPDVSTITSTITVPAGGTIHDVNVSINLTHTFMADLEITLIAPDGTRIRLVDDNGGAGDPNGTIMFDDEAANSFTSAPPPFVGTWRPAIDQLSLLDGKSMAGTWTLEIRDDLGADVGTLRDWSLQVEAGHDVSSANVDLSSLVSVGADDGNGAAVFALKTIATAESLGTVTAGGQQVKVVSDGTTLTGYAEGAPGTPLFTLTVSANGTATFVLYGEFDHAAGSDNLPLDLGAYVKALDSDHDAVTLGAGQFVINVADSLPTAANLTAAMSENDSKSVTLIEGTHFTFGADEIGAALSFGTPSYTGVPAGLILGTPSITLGADGHTITINPGTAFDRLPAGQTVVLHIPYTVTDGDHDSVTKDIAVTINGTNDAPAFGWGETAAPLTEHAGQVGSSEIRVKTGHLTFVDPDASDHHMVSIEQVSTNNPGGSYLGAFSAWLNHSPTDASNSGRIDWKLQAADSSLDFLAEGQTVTQVYKVIVTDASGALSSKLVTATVTGTNDAPIIAVDAGDSAFAALTETNAGLSTTGTLSVADVDVTDNVTASVTGVTAGGAGIEARFTPAQLLSFFSIGSGAVIDGAHTAGDIHWTFNSNSEAFNFLPNGWQSLIGYTVEVSDGHGGTDTHVVQIKLTGTNDAPVVSGAVTGTATENGASVTLDALANASDVDLGTTLSVDGLAVSGSPGALPAGVSYDAATHSFTLDPNHPAYQSLAAGTTTTVTVNYSVSDGITTTPASVSWKVTGTNDAPEAQAVTLAAIAEDSGVHLITTADLLAGATDVDHDTLTVSGLSASSGTLVDNGNGTWTFTPDADDDTAVSFSYTVSDGTASVAGSATLDLTPVNDAPVVPAVTLAAIAEDSGAHLITAADLLAGATDVEHDTLTVSGLSASSGMLVDNGNGTWTFTPDADDDTAVSFSYTVSDGTASVAGSATLDLTPVNDAPVVPAVTLAAIAEDSGARLITAADLLAGATDVEHDTLTVSGLSASSGMLVDNGNGTWTFTPDADDDTAVSFSYTVSDGTASVAGSATLDLTPVNDAPVAVSDVLTSVAEDSGARTISFASLTDNDSTGPANEAGQSLTVTAVSNAVGGTVAIVNGQVVFTPAANFNGTASFDYTISDNGNTNGSDDFKTSIGHASFTVTAVNEAPVANEDGPFATLANTALIVTTGLLANDSDPDGQTLTAVMDTGPQHGAISSFNAATGTFTYTPTAGFVGVDTFTYYATDGALQSNPVTVSIIVSGGSVTSQVINFGNAPDIGDFSTTAFNGDWTILMGNGKDKLTTSWDHDGGVTSYYGGDTVSDAGHNQDYVNIVFSAEQLQEILLSSTYRAELQDFLDGGIGSGDSANRTLDLSGSSWHAKVAMFGDASLSLAVVDDNGHTTSTVTYAAIGENLPDYVAGSAGNDTNNLIVGTTGDDTLSGGSSDSDIAGNGNDILAGGGGNDTLWGGDGSDLLLGGAGDDQLRGGSGNDILFGGVGDDILVGGSGLNTMTGGGGSDTFVIDAAAFKEVNLTDVITDFKNSQGDTLDVSNLLNSLLGHEATQAQALANVKGTVAAGSTTISVNDNGTWHDVAVLQNYTSTVKILYDDDHHSTTTPTA</sequence>
<protein>
    <submittedName>
        <fullName evidence="5">T1SS-143 domain-containing protein/predicted secreted protein (Type I secretion substrate)</fullName>
    </submittedName>
</protein>
<dbReference type="Gene3D" id="2.60.40.2810">
    <property type="match status" value="2"/>
</dbReference>
<dbReference type="InterPro" id="IPR011049">
    <property type="entry name" value="Serralysin-like_metalloprot_C"/>
</dbReference>
<dbReference type="GO" id="GO:0016020">
    <property type="term" value="C:membrane"/>
    <property type="evidence" value="ECO:0007669"/>
    <property type="project" value="InterPro"/>
</dbReference>
<dbReference type="SUPFAM" id="SSF49313">
    <property type="entry name" value="Cadherin-like"/>
    <property type="match status" value="1"/>
</dbReference>
<name>A0A4R3QCF8_RHISU</name>
<dbReference type="InterPro" id="IPR019959">
    <property type="entry name" value="T1SS-143_rpt-cont_dom"/>
</dbReference>
<dbReference type="Gene3D" id="2.60.40.10">
    <property type="entry name" value="Immunoglobulins"/>
    <property type="match status" value="1"/>
</dbReference>
<dbReference type="Proteomes" id="UP000294576">
    <property type="component" value="Unassembled WGS sequence"/>
</dbReference>
<dbReference type="Gene3D" id="2.150.10.10">
    <property type="entry name" value="Serralysin-like metalloprotease, C-terminal"/>
    <property type="match status" value="1"/>
</dbReference>
<dbReference type="GO" id="GO:0004252">
    <property type="term" value="F:serine-type endopeptidase activity"/>
    <property type="evidence" value="ECO:0007669"/>
    <property type="project" value="InterPro"/>
</dbReference>
<accession>A0A4R3QCF8</accession>
<dbReference type="GO" id="GO:0006508">
    <property type="term" value="P:proteolysis"/>
    <property type="evidence" value="ECO:0007669"/>
    <property type="project" value="UniProtKB-KW"/>
</dbReference>
<dbReference type="Pfam" id="PF01483">
    <property type="entry name" value="P_proprotein"/>
    <property type="match status" value="1"/>
</dbReference>
<dbReference type="InterPro" id="IPR001343">
    <property type="entry name" value="Hemolysn_Ca-bd"/>
</dbReference>
<dbReference type="InterPro" id="IPR008979">
    <property type="entry name" value="Galactose-bd-like_sf"/>
</dbReference>
<dbReference type="NCBIfam" id="TIGR03661">
    <property type="entry name" value="T1SS_VCA0849"/>
    <property type="match status" value="1"/>
</dbReference>
<proteinExistence type="predicted"/>
<dbReference type="SUPFAM" id="SSF49785">
    <property type="entry name" value="Galactose-binding domain-like"/>
    <property type="match status" value="1"/>
</dbReference>
<dbReference type="Pfam" id="PF17803">
    <property type="entry name" value="Cadherin_4"/>
    <property type="match status" value="1"/>
</dbReference>
<comment type="caution">
    <text evidence="5">The sequence shown here is derived from an EMBL/GenBank/DDBJ whole genome shotgun (WGS) entry which is preliminary data.</text>
</comment>
<dbReference type="PROSITE" id="PS51829">
    <property type="entry name" value="P_HOMO_B"/>
    <property type="match status" value="1"/>
</dbReference>
<feature type="region of interest" description="Disordered" evidence="3">
    <location>
        <begin position="1914"/>
        <end position="1938"/>
    </location>
</feature>
<dbReference type="NCBIfam" id="TIGR03660">
    <property type="entry name" value="T1SS_rpt_143"/>
    <property type="match status" value="4"/>
</dbReference>
<dbReference type="PRINTS" id="PR00313">
    <property type="entry name" value="CABNDNGRPT"/>
</dbReference>
<dbReference type="Pfam" id="PF17892">
    <property type="entry name" value="Cadherin_5"/>
    <property type="match status" value="4"/>
</dbReference>
<evidence type="ECO:0000313" key="5">
    <source>
        <dbReference type="EMBL" id="TCU19218.1"/>
    </source>
</evidence>
<dbReference type="GO" id="GO:0005509">
    <property type="term" value="F:calcium ion binding"/>
    <property type="evidence" value="ECO:0007669"/>
    <property type="project" value="InterPro"/>
</dbReference>
<evidence type="ECO:0000313" key="6">
    <source>
        <dbReference type="Proteomes" id="UP000294576"/>
    </source>
</evidence>
<dbReference type="Gene3D" id="2.60.120.260">
    <property type="entry name" value="Galactose-binding domain-like"/>
    <property type="match status" value="1"/>
</dbReference>
<keyword evidence="2" id="KW-0378">Hydrolase</keyword>
<dbReference type="InterPro" id="IPR040853">
    <property type="entry name" value="RapA2_cadherin-like"/>
</dbReference>
<feature type="region of interest" description="Disordered" evidence="3">
    <location>
        <begin position="160"/>
        <end position="179"/>
    </location>
</feature>
<dbReference type="NCBIfam" id="NF012211">
    <property type="entry name" value="tand_rpt_95"/>
    <property type="match status" value="5"/>
</dbReference>
<evidence type="ECO:0000256" key="2">
    <source>
        <dbReference type="ARBA" id="ARBA00022801"/>
    </source>
</evidence>
<keyword evidence="1" id="KW-0645">Protease</keyword>
<dbReference type="Gene3D" id="2.60.40.3440">
    <property type="match status" value="1"/>
</dbReference>
<dbReference type="NCBIfam" id="TIGR01965">
    <property type="entry name" value="VCBS_repeat"/>
    <property type="match status" value="4"/>
</dbReference>